<protein>
    <submittedName>
        <fullName evidence="1">Uncharacterized protein</fullName>
    </submittedName>
</protein>
<dbReference type="InterPro" id="IPR016187">
    <property type="entry name" value="CTDL_fold"/>
</dbReference>
<dbReference type="InterPro" id="IPR016186">
    <property type="entry name" value="C-type_lectin-like/link_sf"/>
</dbReference>
<reference evidence="1" key="2">
    <citation type="submission" date="2025-09" db="UniProtKB">
        <authorList>
            <consortium name="Ensembl"/>
        </authorList>
    </citation>
    <scope>IDENTIFICATION</scope>
</reference>
<reference evidence="1" key="1">
    <citation type="submission" date="2025-08" db="UniProtKB">
        <authorList>
            <consortium name="Ensembl"/>
        </authorList>
    </citation>
    <scope>IDENTIFICATION</scope>
</reference>
<name>A0A3B3R5K5_9TELE</name>
<evidence type="ECO:0000313" key="1">
    <source>
        <dbReference type="Ensembl" id="ENSPKIP00000012951.1"/>
    </source>
</evidence>
<sequence>MFSPCCHGVPSSFHNYEPKPSIQSLFSFNCSTSLLLISQASSSGPPCPFDWLLHKSQCYLFSREKQDRQFALRSCSSNFSQLADTEDPGILVRPFRVTSQAPNSICYFACLDRIASYQCYWDNLCPTNLQSHKTGLSRNSHLIYVYKIYAEKCTLEKLYICEKKASC</sequence>
<keyword evidence="2" id="KW-1185">Reference proteome</keyword>
<dbReference type="SUPFAM" id="SSF56436">
    <property type="entry name" value="C-type lectin-like"/>
    <property type="match status" value="1"/>
</dbReference>
<dbReference type="AlphaFoldDB" id="A0A3B3R5K5"/>
<accession>A0A3B3R5K5</accession>
<dbReference type="Gene3D" id="3.10.100.10">
    <property type="entry name" value="Mannose-Binding Protein A, subunit A"/>
    <property type="match status" value="1"/>
</dbReference>
<dbReference type="Proteomes" id="UP000261540">
    <property type="component" value="Unplaced"/>
</dbReference>
<organism evidence="1 2">
    <name type="scientific">Paramormyrops kingsleyae</name>
    <dbReference type="NCBI Taxonomy" id="1676925"/>
    <lineage>
        <taxon>Eukaryota</taxon>
        <taxon>Metazoa</taxon>
        <taxon>Chordata</taxon>
        <taxon>Craniata</taxon>
        <taxon>Vertebrata</taxon>
        <taxon>Euteleostomi</taxon>
        <taxon>Actinopterygii</taxon>
        <taxon>Neopterygii</taxon>
        <taxon>Teleostei</taxon>
        <taxon>Osteoglossocephala</taxon>
        <taxon>Osteoglossomorpha</taxon>
        <taxon>Osteoglossiformes</taxon>
        <taxon>Mormyridae</taxon>
        <taxon>Paramormyrops</taxon>
    </lineage>
</organism>
<dbReference type="Ensembl" id="ENSPKIT00000037357.1">
    <property type="protein sequence ID" value="ENSPKIP00000012951.1"/>
    <property type="gene ID" value="ENSPKIG00000000556.1"/>
</dbReference>
<proteinExistence type="predicted"/>
<evidence type="ECO:0000313" key="2">
    <source>
        <dbReference type="Proteomes" id="UP000261540"/>
    </source>
</evidence>